<sequence length="90" mass="9818">MGIEIVRQLQGPIHAIFMLVGGGGLIAVRAATGTTPLAGIFRRQRWSGNLQSPFLILWTIEASIRSFPGFDLQRNGVGDKQQNDELSPKT</sequence>
<evidence type="ECO:0000313" key="2">
    <source>
        <dbReference type="Proteomes" id="UP001055811"/>
    </source>
</evidence>
<accession>A0ACB9G6D2</accession>
<dbReference type="EMBL" id="CM042010">
    <property type="protein sequence ID" value="KAI3778969.1"/>
    <property type="molecule type" value="Genomic_DNA"/>
</dbReference>
<keyword evidence="2" id="KW-1185">Reference proteome</keyword>
<name>A0ACB9G6D2_CICIN</name>
<reference evidence="2" key="1">
    <citation type="journal article" date="2022" name="Mol. Ecol. Resour.">
        <title>The genomes of chicory, endive, great burdock and yacon provide insights into Asteraceae palaeo-polyploidization history and plant inulin production.</title>
        <authorList>
            <person name="Fan W."/>
            <person name="Wang S."/>
            <person name="Wang H."/>
            <person name="Wang A."/>
            <person name="Jiang F."/>
            <person name="Liu H."/>
            <person name="Zhao H."/>
            <person name="Xu D."/>
            <person name="Zhang Y."/>
        </authorList>
    </citation>
    <scope>NUCLEOTIDE SEQUENCE [LARGE SCALE GENOMIC DNA]</scope>
    <source>
        <strain evidence="2">cv. Punajuju</strain>
    </source>
</reference>
<gene>
    <name evidence="1" type="ORF">L2E82_08359</name>
</gene>
<comment type="caution">
    <text evidence="1">The sequence shown here is derived from an EMBL/GenBank/DDBJ whole genome shotgun (WGS) entry which is preliminary data.</text>
</comment>
<protein>
    <submittedName>
        <fullName evidence="1">Uncharacterized protein</fullName>
    </submittedName>
</protein>
<dbReference type="Proteomes" id="UP001055811">
    <property type="component" value="Linkage Group LG02"/>
</dbReference>
<reference evidence="1 2" key="2">
    <citation type="journal article" date="2022" name="Mol. Ecol. Resour.">
        <title>The genomes of chicory, endive, great burdock and yacon provide insights into Asteraceae paleo-polyploidization history and plant inulin production.</title>
        <authorList>
            <person name="Fan W."/>
            <person name="Wang S."/>
            <person name="Wang H."/>
            <person name="Wang A."/>
            <person name="Jiang F."/>
            <person name="Liu H."/>
            <person name="Zhao H."/>
            <person name="Xu D."/>
            <person name="Zhang Y."/>
        </authorList>
    </citation>
    <scope>NUCLEOTIDE SEQUENCE [LARGE SCALE GENOMIC DNA]</scope>
    <source>
        <strain evidence="2">cv. Punajuju</strain>
        <tissue evidence="1">Leaves</tissue>
    </source>
</reference>
<proteinExistence type="predicted"/>
<organism evidence="1 2">
    <name type="scientific">Cichorium intybus</name>
    <name type="common">Chicory</name>
    <dbReference type="NCBI Taxonomy" id="13427"/>
    <lineage>
        <taxon>Eukaryota</taxon>
        <taxon>Viridiplantae</taxon>
        <taxon>Streptophyta</taxon>
        <taxon>Embryophyta</taxon>
        <taxon>Tracheophyta</taxon>
        <taxon>Spermatophyta</taxon>
        <taxon>Magnoliopsida</taxon>
        <taxon>eudicotyledons</taxon>
        <taxon>Gunneridae</taxon>
        <taxon>Pentapetalae</taxon>
        <taxon>asterids</taxon>
        <taxon>campanulids</taxon>
        <taxon>Asterales</taxon>
        <taxon>Asteraceae</taxon>
        <taxon>Cichorioideae</taxon>
        <taxon>Cichorieae</taxon>
        <taxon>Cichoriinae</taxon>
        <taxon>Cichorium</taxon>
    </lineage>
</organism>
<evidence type="ECO:0000313" key="1">
    <source>
        <dbReference type="EMBL" id="KAI3778969.1"/>
    </source>
</evidence>